<reference evidence="2" key="2">
    <citation type="submission" date="2022-01" db="EMBL/GenBank/DDBJ databases">
        <authorList>
            <person name="Hirooka S."/>
            <person name="Miyagishima S.Y."/>
        </authorList>
    </citation>
    <scope>NUCLEOTIDE SEQUENCE</scope>
    <source>
        <strain evidence="2">NBRC 102759</strain>
    </source>
</reference>
<dbReference type="Proteomes" id="UP001061958">
    <property type="component" value="Unassembled WGS sequence"/>
</dbReference>
<dbReference type="CDD" id="cd05243">
    <property type="entry name" value="SDR_a5"/>
    <property type="match status" value="1"/>
</dbReference>
<dbReference type="Pfam" id="PF13460">
    <property type="entry name" value="NAD_binding_10"/>
    <property type="match status" value="1"/>
</dbReference>
<name>A0A9C7URF1_9RHOD</name>
<feature type="domain" description="NAD(P)-binding" evidence="1">
    <location>
        <begin position="51"/>
        <end position="254"/>
    </location>
</feature>
<proteinExistence type="predicted"/>
<protein>
    <recommendedName>
        <fullName evidence="1">NAD(P)-binding domain-containing protein</fullName>
    </recommendedName>
</protein>
<comment type="caution">
    <text evidence="2">The sequence shown here is derived from an EMBL/GenBank/DDBJ whole genome shotgun (WGS) entry which is preliminary data.</text>
</comment>
<gene>
    <name evidence="2" type="ORF">GpartN1_g4654.t1</name>
</gene>
<dbReference type="InterPro" id="IPR016040">
    <property type="entry name" value="NAD(P)-bd_dom"/>
</dbReference>
<keyword evidence="3" id="KW-1185">Reference proteome</keyword>
<accession>A0A9C7URF1</accession>
<dbReference type="SUPFAM" id="SSF51735">
    <property type="entry name" value="NAD(P)-binding Rossmann-fold domains"/>
    <property type="match status" value="1"/>
</dbReference>
<dbReference type="InterPro" id="IPR044163">
    <property type="entry name" value="SARED1-like"/>
</dbReference>
<dbReference type="EMBL" id="BQMJ01000037">
    <property type="protein sequence ID" value="GJQ12863.1"/>
    <property type="molecule type" value="Genomic_DNA"/>
</dbReference>
<evidence type="ECO:0000313" key="2">
    <source>
        <dbReference type="EMBL" id="GJQ12863.1"/>
    </source>
</evidence>
<organism evidence="2 3">
    <name type="scientific">Galdieria partita</name>
    <dbReference type="NCBI Taxonomy" id="83374"/>
    <lineage>
        <taxon>Eukaryota</taxon>
        <taxon>Rhodophyta</taxon>
        <taxon>Bangiophyceae</taxon>
        <taxon>Galdieriales</taxon>
        <taxon>Galdieriaceae</taxon>
        <taxon>Galdieria</taxon>
    </lineage>
</organism>
<dbReference type="GO" id="GO:0009507">
    <property type="term" value="C:chloroplast"/>
    <property type="evidence" value="ECO:0007669"/>
    <property type="project" value="TreeGrafter"/>
</dbReference>
<dbReference type="AlphaFoldDB" id="A0A9C7URF1"/>
<reference evidence="2" key="1">
    <citation type="journal article" date="2022" name="Proc. Natl. Acad. Sci. U.S.A.">
        <title>Life cycle and functional genomics of the unicellular red alga Galdieria for elucidating algal and plant evolution and industrial use.</title>
        <authorList>
            <person name="Hirooka S."/>
            <person name="Itabashi T."/>
            <person name="Ichinose T.M."/>
            <person name="Onuma R."/>
            <person name="Fujiwara T."/>
            <person name="Yamashita S."/>
            <person name="Jong L.W."/>
            <person name="Tomita R."/>
            <person name="Iwane A.H."/>
            <person name="Miyagishima S.Y."/>
        </authorList>
    </citation>
    <scope>NUCLEOTIDE SEQUENCE</scope>
    <source>
        <strain evidence="2">NBRC 102759</strain>
    </source>
</reference>
<dbReference type="InterPro" id="IPR036291">
    <property type="entry name" value="NAD(P)-bd_dom_sf"/>
</dbReference>
<dbReference type="Gene3D" id="3.40.50.720">
    <property type="entry name" value="NAD(P)-binding Rossmann-like Domain"/>
    <property type="match status" value="1"/>
</dbReference>
<sequence length="289" mass="32513">MAFQSCSVGHLHRLEVPLLFRHLGIRQCTNKLPRFFLKMTKNSPANLLITGASGRTGSLALKKAATFPHLFSPRGLARSKEKIRTLFDESYTFSFGSILDEEVLRKALDNCQKLLILTSAVPIMTRNPDGTPKQPPEFVFKEGEEPEQIDWLGQKKQIDIAKECGVDHIVLVSSMGVTQADHPLNRLGNILTWKKKSEDYLRSCGIAFTIIHPGGLIDDAGGRRFLLVGHNDELLNSEHRTIPREDVADIALQSFLYEDAKYKSFDVVSAPCEKNEDLVRDWKSFFSNT</sequence>
<dbReference type="GO" id="GO:0016491">
    <property type="term" value="F:oxidoreductase activity"/>
    <property type="evidence" value="ECO:0007669"/>
    <property type="project" value="InterPro"/>
</dbReference>
<dbReference type="PANTHER" id="PTHR14194:SF86">
    <property type="entry name" value="OS05G0110300 PROTEIN"/>
    <property type="match status" value="1"/>
</dbReference>
<dbReference type="PANTHER" id="PTHR14194">
    <property type="entry name" value="NITROGEN METABOLIC REGULATION PROTEIN NMR-RELATED"/>
    <property type="match status" value="1"/>
</dbReference>
<evidence type="ECO:0000313" key="3">
    <source>
        <dbReference type="Proteomes" id="UP001061958"/>
    </source>
</evidence>
<dbReference type="OrthoDB" id="419598at2759"/>
<evidence type="ECO:0000259" key="1">
    <source>
        <dbReference type="Pfam" id="PF13460"/>
    </source>
</evidence>